<feature type="region of interest" description="Disordered" evidence="1">
    <location>
        <begin position="35"/>
        <end position="61"/>
    </location>
</feature>
<dbReference type="EMBL" id="DF977453">
    <property type="protein sequence ID" value="GAW25516.1"/>
    <property type="molecule type" value="Genomic_DNA"/>
</dbReference>
<organism evidence="2">
    <name type="scientific">Rosellinia necatrix</name>
    <name type="common">White root-rot fungus</name>
    <dbReference type="NCBI Taxonomy" id="77044"/>
    <lineage>
        <taxon>Eukaryota</taxon>
        <taxon>Fungi</taxon>
        <taxon>Dikarya</taxon>
        <taxon>Ascomycota</taxon>
        <taxon>Pezizomycotina</taxon>
        <taxon>Sordariomycetes</taxon>
        <taxon>Xylariomycetidae</taxon>
        <taxon>Xylariales</taxon>
        <taxon>Xylariaceae</taxon>
        <taxon>Rosellinia</taxon>
    </lineage>
</organism>
<keyword evidence="3" id="KW-1185">Reference proteome</keyword>
<sequence>MHLQPPQVPSSIMVREPVIGSQWAPLLEAEHMLVVPGEPQSRRQDGGPAAGSGLAALDSPPSIASPVGAVGAARIAATWTRNPIGAANWIHHQLDATMCRKPGSIPSS</sequence>
<name>A0A1S8A5Z7_ROSNE</name>
<protein>
    <submittedName>
        <fullName evidence="2">Uncharacterized protein</fullName>
    </submittedName>
</protein>
<accession>A0A1S8A5Z7</accession>
<dbReference type="Proteomes" id="UP000054516">
    <property type="component" value="Unassembled WGS sequence"/>
</dbReference>
<feature type="compositionally biased region" description="Low complexity" evidence="1">
    <location>
        <begin position="51"/>
        <end position="60"/>
    </location>
</feature>
<evidence type="ECO:0000313" key="3">
    <source>
        <dbReference type="Proteomes" id="UP000054516"/>
    </source>
</evidence>
<gene>
    <name evidence="2" type="ORF">SAMD00023353_0800790</name>
</gene>
<reference evidence="2" key="1">
    <citation type="submission" date="2016-03" db="EMBL/GenBank/DDBJ databases">
        <title>Draft genome sequence of Rosellinia necatrix.</title>
        <authorList>
            <person name="Kanematsu S."/>
        </authorList>
    </citation>
    <scope>NUCLEOTIDE SEQUENCE [LARGE SCALE GENOMIC DNA]</scope>
    <source>
        <strain evidence="2">W97</strain>
    </source>
</reference>
<dbReference type="AlphaFoldDB" id="A0A1S8A5Z7"/>
<proteinExistence type="predicted"/>
<evidence type="ECO:0000313" key="2">
    <source>
        <dbReference type="EMBL" id="GAW25516.1"/>
    </source>
</evidence>
<evidence type="ECO:0000256" key="1">
    <source>
        <dbReference type="SAM" id="MobiDB-lite"/>
    </source>
</evidence>